<keyword evidence="1" id="KW-0812">Transmembrane</keyword>
<accession>A0A7J7N6X3</accession>
<sequence length="63" mass="8052">MFFYFTCVSVVSHEFLLFIHFYSFIFIHLQLYIMHPYHWHPHLIFLYQVLVFYFMWFGWLCGF</sequence>
<proteinExistence type="predicted"/>
<comment type="caution">
    <text evidence="2">The sequence shown here is derived from an EMBL/GenBank/DDBJ whole genome shotgun (WGS) entry which is preliminary data.</text>
</comment>
<keyword evidence="1" id="KW-1133">Transmembrane helix</keyword>
<organism evidence="2 3">
    <name type="scientific">Kingdonia uniflora</name>
    <dbReference type="NCBI Taxonomy" id="39325"/>
    <lineage>
        <taxon>Eukaryota</taxon>
        <taxon>Viridiplantae</taxon>
        <taxon>Streptophyta</taxon>
        <taxon>Embryophyta</taxon>
        <taxon>Tracheophyta</taxon>
        <taxon>Spermatophyta</taxon>
        <taxon>Magnoliopsida</taxon>
        <taxon>Ranunculales</taxon>
        <taxon>Circaeasteraceae</taxon>
        <taxon>Kingdonia</taxon>
    </lineage>
</organism>
<evidence type="ECO:0000313" key="2">
    <source>
        <dbReference type="EMBL" id="KAF6162895.1"/>
    </source>
</evidence>
<feature type="transmembrane region" description="Helical" evidence="1">
    <location>
        <begin position="39"/>
        <end position="61"/>
    </location>
</feature>
<dbReference type="EMBL" id="JACGCM010001009">
    <property type="protein sequence ID" value="KAF6162895.1"/>
    <property type="molecule type" value="Genomic_DNA"/>
</dbReference>
<evidence type="ECO:0000313" key="3">
    <source>
        <dbReference type="Proteomes" id="UP000541444"/>
    </source>
</evidence>
<name>A0A7J7N6X3_9MAGN</name>
<keyword evidence="3" id="KW-1185">Reference proteome</keyword>
<gene>
    <name evidence="2" type="ORF">GIB67_021044</name>
</gene>
<evidence type="ECO:0000256" key="1">
    <source>
        <dbReference type="SAM" id="Phobius"/>
    </source>
</evidence>
<reference evidence="2 3" key="1">
    <citation type="journal article" date="2020" name="IScience">
        <title>Genome Sequencing of the Endangered Kingdonia uniflora (Circaeasteraceae, Ranunculales) Reveals Potential Mechanisms of Evolutionary Specialization.</title>
        <authorList>
            <person name="Sun Y."/>
            <person name="Deng T."/>
            <person name="Zhang A."/>
            <person name="Moore M.J."/>
            <person name="Landis J.B."/>
            <person name="Lin N."/>
            <person name="Zhang H."/>
            <person name="Zhang X."/>
            <person name="Huang J."/>
            <person name="Zhang X."/>
            <person name="Sun H."/>
            <person name="Wang H."/>
        </authorList>
    </citation>
    <scope>NUCLEOTIDE SEQUENCE [LARGE SCALE GENOMIC DNA]</scope>
    <source>
        <strain evidence="2">TB1705</strain>
        <tissue evidence="2">Leaf</tissue>
    </source>
</reference>
<dbReference type="Proteomes" id="UP000541444">
    <property type="component" value="Unassembled WGS sequence"/>
</dbReference>
<protein>
    <submittedName>
        <fullName evidence="2">Uncharacterized protein</fullName>
    </submittedName>
</protein>
<dbReference type="AlphaFoldDB" id="A0A7J7N6X3"/>
<keyword evidence="1" id="KW-0472">Membrane</keyword>
<feature type="transmembrane region" description="Helical" evidence="1">
    <location>
        <begin position="15"/>
        <end position="33"/>
    </location>
</feature>